<keyword evidence="2" id="KW-1185">Reference proteome</keyword>
<sequence length="142" mass="16689">MATFMSQKFNKYWNCYIIVLSFAIILDPRYKLSHVNTLFRYLNYNTIEAKYMQAPNTCLPTFDTRGSFNEGDIVVDDMDLYGNTSSKSQLDLYLDEALMLRGKRLDVTMMTIKMMRVRRSPLTLKIEFLNSTLKKLHLNFNV</sequence>
<comment type="caution">
    <text evidence="1">The sequence shown here is derived from an EMBL/GenBank/DDBJ whole genome shotgun (WGS) entry which is preliminary data.</text>
</comment>
<accession>A0ACC0BLD8</accession>
<gene>
    <name evidence="1" type="ORF">M9H77_13804</name>
</gene>
<reference evidence="2" key="1">
    <citation type="journal article" date="2023" name="Nat. Plants">
        <title>Single-cell RNA sequencing provides a high-resolution roadmap for understanding the multicellular compartmentation of specialized metabolism.</title>
        <authorList>
            <person name="Sun S."/>
            <person name="Shen X."/>
            <person name="Li Y."/>
            <person name="Li Y."/>
            <person name="Wang S."/>
            <person name="Li R."/>
            <person name="Zhang H."/>
            <person name="Shen G."/>
            <person name="Guo B."/>
            <person name="Wei J."/>
            <person name="Xu J."/>
            <person name="St-Pierre B."/>
            <person name="Chen S."/>
            <person name="Sun C."/>
        </authorList>
    </citation>
    <scope>NUCLEOTIDE SEQUENCE [LARGE SCALE GENOMIC DNA]</scope>
</reference>
<proteinExistence type="predicted"/>
<protein>
    <submittedName>
        <fullName evidence="1">Uncharacterized protein</fullName>
    </submittedName>
</protein>
<dbReference type="EMBL" id="CM044703">
    <property type="protein sequence ID" value="KAI5673440.1"/>
    <property type="molecule type" value="Genomic_DNA"/>
</dbReference>
<evidence type="ECO:0000313" key="1">
    <source>
        <dbReference type="EMBL" id="KAI5673440.1"/>
    </source>
</evidence>
<name>A0ACC0BLD8_CATRO</name>
<dbReference type="Proteomes" id="UP001060085">
    <property type="component" value="Linkage Group LG03"/>
</dbReference>
<evidence type="ECO:0000313" key="2">
    <source>
        <dbReference type="Proteomes" id="UP001060085"/>
    </source>
</evidence>
<organism evidence="1 2">
    <name type="scientific">Catharanthus roseus</name>
    <name type="common">Madagascar periwinkle</name>
    <name type="synonym">Vinca rosea</name>
    <dbReference type="NCBI Taxonomy" id="4058"/>
    <lineage>
        <taxon>Eukaryota</taxon>
        <taxon>Viridiplantae</taxon>
        <taxon>Streptophyta</taxon>
        <taxon>Embryophyta</taxon>
        <taxon>Tracheophyta</taxon>
        <taxon>Spermatophyta</taxon>
        <taxon>Magnoliopsida</taxon>
        <taxon>eudicotyledons</taxon>
        <taxon>Gunneridae</taxon>
        <taxon>Pentapetalae</taxon>
        <taxon>asterids</taxon>
        <taxon>lamiids</taxon>
        <taxon>Gentianales</taxon>
        <taxon>Apocynaceae</taxon>
        <taxon>Rauvolfioideae</taxon>
        <taxon>Vinceae</taxon>
        <taxon>Catharanthinae</taxon>
        <taxon>Catharanthus</taxon>
    </lineage>
</organism>